<dbReference type="Pfam" id="PF18928">
    <property type="entry name" value="DUF5677"/>
    <property type="match status" value="1"/>
</dbReference>
<reference evidence="1 2" key="1">
    <citation type="submission" date="2021-03" db="EMBL/GenBank/DDBJ databases">
        <title>Sequencing the genomes of 1000 actinobacteria strains.</title>
        <authorList>
            <person name="Klenk H.-P."/>
        </authorList>
    </citation>
    <scope>NUCLEOTIDE SEQUENCE [LARGE SCALE GENOMIC DNA]</scope>
    <source>
        <strain evidence="1 2">DSM 18824</strain>
    </source>
</reference>
<proteinExistence type="predicted"/>
<protein>
    <submittedName>
        <fullName evidence="1">Uncharacterized protein</fullName>
    </submittedName>
</protein>
<organism evidence="1 2">
    <name type="scientific">Kribbella aluminosa</name>
    <dbReference type="NCBI Taxonomy" id="416017"/>
    <lineage>
        <taxon>Bacteria</taxon>
        <taxon>Bacillati</taxon>
        <taxon>Actinomycetota</taxon>
        <taxon>Actinomycetes</taxon>
        <taxon>Propionibacteriales</taxon>
        <taxon>Kribbellaceae</taxon>
        <taxon>Kribbella</taxon>
    </lineage>
</organism>
<dbReference type="InterPro" id="IPR043733">
    <property type="entry name" value="DUF5677"/>
</dbReference>
<gene>
    <name evidence="1" type="ORF">JOF29_006060</name>
</gene>
<accession>A0ABS4UTH3</accession>
<name>A0ABS4UTH3_9ACTN</name>
<comment type="caution">
    <text evidence="1">The sequence shown here is derived from an EMBL/GenBank/DDBJ whole genome shotgun (WGS) entry which is preliminary data.</text>
</comment>
<sequence>MAEGGSAVDRDPLRLADDLIAAFEKLRTRSDGITSRPKVAPLRLVMAYGLAAQAHDVGQDAVRAIRDGRYGAAPPLTRVVFECGVTAQWLVIEPEAATAMAAEAHRQRIALAGTMAKTQRFLRHAESVRVSAGPAPPPQSVSSKNFEKVCAQVDPAGDLYVMYRTLSADAHAGAPIIHRWIGESGDPPVLGWRPTPTDLLLSERTILGSTLALSLLWAAAGFDQMVKGRPLVRTVNTVSAKLGYAGTTGVHQLVLPPRR</sequence>
<dbReference type="EMBL" id="JAGINT010000002">
    <property type="protein sequence ID" value="MBP2354950.1"/>
    <property type="molecule type" value="Genomic_DNA"/>
</dbReference>
<dbReference type="RefSeq" id="WP_209697682.1">
    <property type="nucleotide sequence ID" value="NZ_BAAAVU010000015.1"/>
</dbReference>
<evidence type="ECO:0000313" key="1">
    <source>
        <dbReference type="EMBL" id="MBP2354950.1"/>
    </source>
</evidence>
<evidence type="ECO:0000313" key="2">
    <source>
        <dbReference type="Proteomes" id="UP000755585"/>
    </source>
</evidence>
<dbReference type="Proteomes" id="UP000755585">
    <property type="component" value="Unassembled WGS sequence"/>
</dbReference>
<keyword evidence="2" id="KW-1185">Reference proteome</keyword>